<feature type="domain" description="Spore germination GerAC-like C-terminal" evidence="8">
    <location>
        <begin position="218"/>
        <end position="353"/>
    </location>
</feature>
<dbReference type="Proteomes" id="UP000307943">
    <property type="component" value="Unassembled WGS sequence"/>
</dbReference>
<evidence type="ECO:0000256" key="1">
    <source>
        <dbReference type="ARBA" id="ARBA00004635"/>
    </source>
</evidence>
<keyword evidence="6" id="KW-0564">Palmitate</keyword>
<evidence type="ECO:0000256" key="3">
    <source>
        <dbReference type="ARBA" id="ARBA00022544"/>
    </source>
</evidence>
<reference evidence="10 11" key="1">
    <citation type="submission" date="2019-05" db="EMBL/GenBank/DDBJ databases">
        <title>We sequenced the genome of Paenibacillus hemerocallicola KCTC 33185 for further insight into its adaptation and study the phylogeny of Paenibacillus.</title>
        <authorList>
            <person name="Narsing Rao M.P."/>
        </authorList>
    </citation>
    <scope>NUCLEOTIDE SEQUENCE [LARGE SCALE GENOMIC DNA]</scope>
    <source>
        <strain evidence="10 11">KCTC 33185</strain>
    </source>
</reference>
<comment type="similarity">
    <text evidence="2">Belongs to the GerABKC lipoprotein family.</text>
</comment>
<comment type="caution">
    <text evidence="10">The sequence shown here is derived from an EMBL/GenBank/DDBJ whole genome shotgun (WGS) entry which is preliminary data.</text>
</comment>
<keyword evidence="11" id="KW-1185">Reference proteome</keyword>
<dbReference type="NCBIfam" id="TIGR02887">
    <property type="entry name" value="spore_ger_x_C"/>
    <property type="match status" value="1"/>
</dbReference>
<dbReference type="Pfam" id="PF05504">
    <property type="entry name" value="Spore_GerAC"/>
    <property type="match status" value="1"/>
</dbReference>
<keyword evidence="4" id="KW-0732">Signal</keyword>
<accession>A0A5C4T6P7</accession>
<dbReference type="Pfam" id="PF25198">
    <property type="entry name" value="Spore_GerAC_N"/>
    <property type="match status" value="1"/>
</dbReference>
<dbReference type="InterPro" id="IPR046953">
    <property type="entry name" value="Spore_GerAC-like_C"/>
</dbReference>
<evidence type="ECO:0000313" key="10">
    <source>
        <dbReference type="EMBL" id="TNJ63909.1"/>
    </source>
</evidence>
<evidence type="ECO:0000256" key="6">
    <source>
        <dbReference type="ARBA" id="ARBA00023139"/>
    </source>
</evidence>
<feature type="domain" description="Spore germination protein N-terminal" evidence="9">
    <location>
        <begin position="22"/>
        <end position="199"/>
    </location>
</feature>
<dbReference type="GO" id="GO:0016020">
    <property type="term" value="C:membrane"/>
    <property type="evidence" value="ECO:0007669"/>
    <property type="project" value="UniProtKB-SubCell"/>
</dbReference>
<dbReference type="Gene3D" id="3.30.300.210">
    <property type="entry name" value="Nutrient germinant receptor protein C, domain 3"/>
    <property type="match status" value="1"/>
</dbReference>
<dbReference type="PANTHER" id="PTHR35789:SF1">
    <property type="entry name" value="SPORE GERMINATION PROTEIN B3"/>
    <property type="match status" value="1"/>
</dbReference>
<dbReference type="RefSeq" id="WP_139604611.1">
    <property type="nucleotide sequence ID" value="NZ_VDCQ01000036.1"/>
</dbReference>
<evidence type="ECO:0000313" key="11">
    <source>
        <dbReference type="Proteomes" id="UP000307943"/>
    </source>
</evidence>
<proteinExistence type="inferred from homology"/>
<sequence>MRKAAVLVLVSVVTALLCGCWNSKDIQNMAYVTALGFDYVDGKYVTYVQVLNFSNVAKSESAQVGKNIPVWIGKGEGVTVTESMNDIYSTSQLRIFWGHVKSIVCTETFLKNGQRVREAYDMVNRYREIRYNVLMYGTKESLRDIFTQKSVLNLSPLDTLLDTPSQIYSQRSYILPMYGYKIVAQFNEPAQTAMLPSLTLDKESWSEDRKAMPMFRIDGAYYFHKQQMIGWLSEEDLEGYRWVQKKLERSPINIPDNDDPDAVIILIKPKPRIEPFIRNGKAYFRIRLMIESYLDEMARDITKKEIEEEAAKAIAHQIRTTYEKGLKLKVDVLQLGETLYRKYPAVWHEHHQDGEFILDEHSLDRIDVTVRLMHTGKYKGRVE</sequence>
<dbReference type="InterPro" id="IPR057336">
    <property type="entry name" value="GerAC_N"/>
</dbReference>
<dbReference type="InterPro" id="IPR038501">
    <property type="entry name" value="Spore_GerAC_C_sf"/>
</dbReference>
<gene>
    <name evidence="10" type="ORF">FE784_23075</name>
</gene>
<dbReference type="GO" id="GO:0009847">
    <property type="term" value="P:spore germination"/>
    <property type="evidence" value="ECO:0007669"/>
    <property type="project" value="InterPro"/>
</dbReference>
<dbReference type="PANTHER" id="PTHR35789">
    <property type="entry name" value="SPORE GERMINATION PROTEIN B3"/>
    <property type="match status" value="1"/>
</dbReference>
<dbReference type="OrthoDB" id="2380468at2"/>
<name>A0A5C4T6P7_9BACL</name>
<organism evidence="10 11">
    <name type="scientific">Paenibacillus hemerocallicola</name>
    <dbReference type="NCBI Taxonomy" id="1172614"/>
    <lineage>
        <taxon>Bacteria</taxon>
        <taxon>Bacillati</taxon>
        <taxon>Bacillota</taxon>
        <taxon>Bacilli</taxon>
        <taxon>Bacillales</taxon>
        <taxon>Paenibacillaceae</taxon>
        <taxon>Paenibacillus</taxon>
    </lineage>
</organism>
<evidence type="ECO:0000259" key="9">
    <source>
        <dbReference type="Pfam" id="PF25198"/>
    </source>
</evidence>
<protein>
    <submittedName>
        <fullName evidence="10">Ger(X)C family spore germination protein</fullName>
    </submittedName>
</protein>
<dbReference type="PROSITE" id="PS51257">
    <property type="entry name" value="PROKAR_LIPOPROTEIN"/>
    <property type="match status" value="1"/>
</dbReference>
<comment type="subcellular location">
    <subcellularLocation>
        <location evidence="1">Membrane</location>
        <topology evidence="1">Lipid-anchor</topology>
    </subcellularLocation>
</comment>
<evidence type="ECO:0000259" key="8">
    <source>
        <dbReference type="Pfam" id="PF05504"/>
    </source>
</evidence>
<keyword evidence="3" id="KW-0309">Germination</keyword>
<dbReference type="InterPro" id="IPR008844">
    <property type="entry name" value="Spore_GerAC-like"/>
</dbReference>
<evidence type="ECO:0000256" key="2">
    <source>
        <dbReference type="ARBA" id="ARBA00007886"/>
    </source>
</evidence>
<keyword evidence="5" id="KW-0472">Membrane</keyword>
<evidence type="ECO:0000256" key="5">
    <source>
        <dbReference type="ARBA" id="ARBA00023136"/>
    </source>
</evidence>
<evidence type="ECO:0000256" key="7">
    <source>
        <dbReference type="ARBA" id="ARBA00023288"/>
    </source>
</evidence>
<dbReference type="AlphaFoldDB" id="A0A5C4T6P7"/>
<evidence type="ECO:0000256" key="4">
    <source>
        <dbReference type="ARBA" id="ARBA00022729"/>
    </source>
</evidence>
<dbReference type="EMBL" id="VDCQ01000036">
    <property type="protein sequence ID" value="TNJ63909.1"/>
    <property type="molecule type" value="Genomic_DNA"/>
</dbReference>
<keyword evidence="7" id="KW-0449">Lipoprotein</keyword>